<dbReference type="Pfam" id="PF00892">
    <property type="entry name" value="EamA"/>
    <property type="match status" value="2"/>
</dbReference>
<evidence type="ECO:0000313" key="8">
    <source>
        <dbReference type="EMBL" id="GGY25709.1"/>
    </source>
</evidence>
<feature type="transmembrane region" description="Helical" evidence="6">
    <location>
        <begin position="98"/>
        <end position="118"/>
    </location>
</feature>
<comment type="similarity">
    <text evidence="2">Belongs to the EamA transporter family.</text>
</comment>
<dbReference type="Proteomes" id="UP000645257">
    <property type="component" value="Unassembled WGS sequence"/>
</dbReference>
<feature type="transmembrane region" description="Helical" evidence="6">
    <location>
        <begin position="217"/>
        <end position="237"/>
    </location>
</feature>
<feature type="transmembrane region" description="Helical" evidence="6">
    <location>
        <begin position="157"/>
        <end position="174"/>
    </location>
</feature>
<feature type="transmembrane region" description="Helical" evidence="6">
    <location>
        <begin position="186"/>
        <end position="205"/>
    </location>
</feature>
<feature type="domain" description="EamA" evidence="7">
    <location>
        <begin position="157"/>
        <end position="291"/>
    </location>
</feature>
<keyword evidence="3 6" id="KW-0812">Transmembrane</keyword>
<evidence type="ECO:0000259" key="7">
    <source>
        <dbReference type="Pfam" id="PF00892"/>
    </source>
</evidence>
<protein>
    <submittedName>
        <fullName evidence="8">Multidrug DMT transporter permease</fullName>
    </submittedName>
</protein>
<sequence length="307" mass="32147">MVSYSFARPYLAGLLAALLWAGNFVVGKSARMDLPPFTLALCRWLIAFVVLTPFVWPGLVNKLAPFRRSKGTILVLALSGITLTNTLVYIGLGSTSAGSAVLINAGTPACVFVLAYWLSGARATMPALLGMLLSACGVVFMVTGASRSAGAPVLSGGDAWVMLAVVCWAVYTVWQQRLPAGTDRLALLWLLMGVGLLPLLPFAVLEWATMPVHPGARALWSVAYLALGPSLVAMLAYDRAIRSLGPGRAGLFLNLIPVFGLLLSSLMLGERPGFGQGVALAVILAGLVVANLPPAALFWRASGRAGA</sequence>
<accession>A0A918P6D4</accession>
<keyword evidence="9" id="KW-1185">Reference proteome</keyword>
<organism evidence="8 9">
    <name type="scientific">Paludibacterium paludis</name>
    <dbReference type="NCBI Taxonomy" id="1225769"/>
    <lineage>
        <taxon>Bacteria</taxon>
        <taxon>Pseudomonadati</taxon>
        <taxon>Pseudomonadota</taxon>
        <taxon>Betaproteobacteria</taxon>
        <taxon>Neisseriales</taxon>
        <taxon>Chromobacteriaceae</taxon>
        <taxon>Paludibacterium</taxon>
    </lineage>
</organism>
<dbReference type="InterPro" id="IPR000620">
    <property type="entry name" value="EamA_dom"/>
</dbReference>
<reference evidence="8" key="1">
    <citation type="journal article" date="2014" name="Int. J. Syst. Evol. Microbiol.">
        <title>Complete genome sequence of Corynebacterium casei LMG S-19264T (=DSM 44701T), isolated from a smear-ripened cheese.</title>
        <authorList>
            <consortium name="US DOE Joint Genome Institute (JGI-PGF)"/>
            <person name="Walter F."/>
            <person name="Albersmeier A."/>
            <person name="Kalinowski J."/>
            <person name="Ruckert C."/>
        </authorList>
    </citation>
    <scope>NUCLEOTIDE SEQUENCE</scope>
    <source>
        <strain evidence="8">KCTC 32182</strain>
    </source>
</reference>
<dbReference type="PANTHER" id="PTHR32322:SF2">
    <property type="entry name" value="EAMA DOMAIN-CONTAINING PROTEIN"/>
    <property type="match status" value="1"/>
</dbReference>
<evidence type="ECO:0000313" key="9">
    <source>
        <dbReference type="Proteomes" id="UP000645257"/>
    </source>
</evidence>
<feature type="transmembrane region" description="Helical" evidence="6">
    <location>
        <begin position="71"/>
        <end position="92"/>
    </location>
</feature>
<dbReference type="SUPFAM" id="SSF103481">
    <property type="entry name" value="Multidrug resistance efflux transporter EmrE"/>
    <property type="match status" value="2"/>
</dbReference>
<name>A0A918P6D4_9NEIS</name>
<dbReference type="InterPro" id="IPR037185">
    <property type="entry name" value="EmrE-like"/>
</dbReference>
<feature type="transmembrane region" description="Helical" evidence="6">
    <location>
        <begin position="249"/>
        <end position="268"/>
    </location>
</feature>
<dbReference type="GO" id="GO:0016020">
    <property type="term" value="C:membrane"/>
    <property type="evidence" value="ECO:0007669"/>
    <property type="project" value="UniProtKB-SubCell"/>
</dbReference>
<proteinExistence type="inferred from homology"/>
<dbReference type="PANTHER" id="PTHR32322">
    <property type="entry name" value="INNER MEMBRANE TRANSPORTER"/>
    <property type="match status" value="1"/>
</dbReference>
<keyword evidence="4 6" id="KW-1133">Transmembrane helix</keyword>
<evidence type="ECO:0000256" key="6">
    <source>
        <dbReference type="SAM" id="Phobius"/>
    </source>
</evidence>
<evidence type="ECO:0000256" key="5">
    <source>
        <dbReference type="ARBA" id="ARBA00023136"/>
    </source>
</evidence>
<feature type="transmembrane region" description="Helical" evidence="6">
    <location>
        <begin position="37"/>
        <end position="59"/>
    </location>
</feature>
<feature type="domain" description="EamA" evidence="7">
    <location>
        <begin position="10"/>
        <end position="142"/>
    </location>
</feature>
<feature type="transmembrane region" description="Helical" evidence="6">
    <location>
        <begin position="274"/>
        <end position="299"/>
    </location>
</feature>
<keyword evidence="5 6" id="KW-0472">Membrane</keyword>
<evidence type="ECO:0000256" key="2">
    <source>
        <dbReference type="ARBA" id="ARBA00007362"/>
    </source>
</evidence>
<dbReference type="AlphaFoldDB" id="A0A918P6D4"/>
<evidence type="ECO:0000256" key="3">
    <source>
        <dbReference type="ARBA" id="ARBA00022692"/>
    </source>
</evidence>
<feature type="transmembrane region" description="Helical" evidence="6">
    <location>
        <begin position="125"/>
        <end position="145"/>
    </location>
</feature>
<evidence type="ECO:0000256" key="4">
    <source>
        <dbReference type="ARBA" id="ARBA00022989"/>
    </source>
</evidence>
<comment type="subcellular location">
    <subcellularLocation>
        <location evidence="1">Membrane</location>
        <topology evidence="1">Multi-pass membrane protein</topology>
    </subcellularLocation>
</comment>
<reference evidence="8" key="2">
    <citation type="submission" date="2020-09" db="EMBL/GenBank/DDBJ databases">
        <authorList>
            <person name="Sun Q."/>
            <person name="Kim S."/>
        </authorList>
    </citation>
    <scope>NUCLEOTIDE SEQUENCE</scope>
    <source>
        <strain evidence="8">KCTC 32182</strain>
    </source>
</reference>
<evidence type="ECO:0000256" key="1">
    <source>
        <dbReference type="ARBA" id="ARBA00004141"/>
    </source>
</evidence>
<dbReference type="InterPro" id="IPR050638">
    <property type="entry name" value="AA-Vitamin_Transporters"/>
</dbReference>
<dbReference type="EMBL" id="BMYX01000021">
    <property type="protein sequence ID" value="GGY25709.1"/>
    <property type="molecule type" value="Genomic_DNA"/>
</dbReference>
<comment type="caution">
    <text evidence="8">The sequence shown here is derived from an EMBL/GenBank/DDBJ whole genome shotgun (WGS) entry which is preliminary data.</text>
</comment>
<dbReference type="RefSeq" id="WP_189536114.1">
    <property type="nucleotide sequence ID" value="NZ_BMYX01000021.1"/>
</dbReference>
<gene>
    <name evidence="8" type="ORF">GCM10011289_31690</name>
</gene>